<organism evidence="1">
    <name type="scientific">Rouxiella sp. WC2420</name>
    <dbReference type="NCBI Taxonomy" id="3234145"/>
    <lineage>
        <taxon>Bacteria</taxon>
        <taxon>Pseudomonadati</taxon>
        <taxon>Pseudomonadota</taxon>
        <taxon>Gammaproteobacteria</taxon>
        <taxon>Enterobacterales</taxon>
        <taxon>Yersiniaceae</taxon>
        <taxon>Rouxiella</taxon>
    </lineage>
</organism>
<dbReference type="AlphaFoldDB" id="A0AB39VUS7"/>
<dbReference type="EMBL" id="CP165628">
    <property type="protein sequence ID" value="XDU74383.1"/>
    <property type="molecule type" value="Genomic_DNA"/>
</dbReference>
<reference evidence="1" key="1">
    <citation type="submission" date="2024-07" db="EMBL/GenBank/DDBJ databases">
        <authorList>
            <person name="Biller S.J."/>
        </authorList>
    </citation>
    <scope>NUCLEOTIDE SEQUENCE</scope>
    <source>
        <strain evidence="1">WC2420</strain>
    </source>
</reference>
<accession>A0AB39VUS7</accession>
<sequence>MNIKTTPSTLPPETSESIRDKFKALCVPTQDDFDSLINVCALANTRLGLNDSVVRSPSLTIDKNQRISLQISPNGGLKLIDRTDKSGSDLQIDFGIGFKAGESLALNTGQGITDDKGKLALNLAPNSGIAKDFHGLLAVAPITFAKKNDAAPDKNKDEMLAVTIGSGLFFNGNHIEIKLTPTLSGLVFAGSELNIKHSEVLCVKDGFLTVNIDNI</sequence>
<gene>
    <name evidence="1" type="ORF">AB3G37_10040</name>
</gene>
<protein>
    <submittedName>
        <fullName evidence="1">Uncharacterized protein</fullName>
    </submittedName>
</protein>
<name>A0AB39VUS7_9GAMM</name>
<dbReference type="RefSeq" id="WP_369790561.1">
    <property type="nucleotide sequence ID" value="NZ_CP165628.1"/>
</dbReference>
<proteinExistence type="predicted"/>
<evidence type="ECO:0000313" key="1">
    <source>
        <dbReference type="EMBL" id="XDU74383.1"/>
    </source>
</evidence>